<evidence type="ECO:0000256" key="4">
    <source>
        <dbReference type="ARBA" id="ARBA00022692"/>
    </source>
</evidence>
<comment type="similarity">
    <text evidence="2 7">Belongs to the ferroportin (FP) (TC 2.A.100) family. SLC40A subfamily.</text>
</comment>
<feature type="transmembrane region" description="Helical" evidence="7">
    <location>
        <begin position="198"/>
        <end position="215"/>
    </location>
</feature>
<comment type="subcellular location">
    <subcellularLocation>
        <location evidence="1 7">Membrane</location>
        <topology evidence="1 7">Multi-pass membrane protein</topology>
    </subcellularLocation>
</comment>
<evidence type="ECO:0000256" key="1">
    <source>
        <dbReference type="ARBA" id="ARBA00004141"/>
    </source>
</evidence>
<dbReference type="AlphaFoldDB" id="A0AAD5LZC3"/>
<dbReference type="EMBL" id="JAKCXM010000246">
    <property type="protein sequence ID" value="KAJ0397567.1"/>
    <property type="molecule type" value="Genomic_DNA"/>
</dbReference>
<organism evidence="9 10">
    <name type="scientific">Pythium insidiosum</name>
    <name type="common">Pythiosis disease agent</name>
    <dbReference type="NCBI Taxonomy" id="114742"/>
    <lineage>
        <taxon>Eukaryota</taxon>
        <taxon>Sar</taxon>
        <taxon>Stramenopiles</taxon>
        <taxon>Oomycota</taxon>
        <taxon>Peronosporomycetes</taxon>
        <taxon>Pythiales</taxon>
        <taxon>Pythiaceae</taxon>
        <taxon>Pythium</taxon>
    </lineage>
</organism>
<evidence type="ECO:0000256" key="3">
    <source>
        <dbReference type="ARBA" id="ARBA00022448"/>
    </source>
</evidence>
<dbReference type="GO" id="GO:0016020">
    <property type="term" value="C:membrane"/>
    <property type="evidence" value="ECO:0007669"/>
    <property type="project" value="UniProtKB-SubCell"/>
</dbReference>
<accession>A0AAD5LZC3</accession>
<feature type="transmembrane region" description="Helical" evidence="7">
    <location>
        <begin position="523"/>
        <end position="544"/>
    </location>
</feature>
<gene>
    <name evidence="9" type="ORF">P43SY_003442</name>
</gene>
<comment type="caution">
    <text evidence="7">Lacks conserved residue(s) required for the propagation of feature annotation.</text>
</comment>
<dbReference type="InterPro" id="IPR036259">
    <property type="entry name" value="MFS_trans_sf"/>
</dbReference>
<keyword evidence="5 7" id="KW-1133">Transmembrane helix</keyword>
<feature type="transmembrane region" description="Helical" evidence="7">
    <location>
        <begin position="397"/>
        <end position="417"/>
    </location>
</feature>
<protein>
    <recommendedName>
        <fullName evidence="7">Solute carrier family 40 member</fullName>
    </recommendedName>
</protein>
<evidence type="ECO:0000256" key="5">
    <source>
        <dbReference type="ARBA" id="ARBA00022989"/>
    </source>
</evidence>
<comment type="caution">
    <text evidence="9">The sequence shown here is derived from an EMBL/GenBank/DDBJ whole genome shotgun (WGS) entry which is preliminary data.</text>
</comment>
<proteinExistence type="inferred from homology"/>
<keyword evidence="8" id="KW-0732">Signal</keyword>
<evidence type="ECO:0000256" key="2">
    <source>
        <dbReference type="ARBA" id="ARBA00006279"/>
    </source>
</evidence>
<dbReference type="CDD" id="cd17480">
    <property type="entry name" value="MFS_SLC40A1_like"/>
    <property type="match status" value="1"/>
</dbReference>
<dbReference type="PANTHER" id="PTHR11660:SF57">
    <property type="entry name" value="SOLUTE CARRIER FAMILY 40 MEMBER"/>
    <property type="match status" value="1"/>
</dbReference>
<feature type="transmembrane region" description="Helical" evidence="7">
    <location>
        <begin position="39"/>
        <end position="62"/>
    </location>
</feature>
<keyword evidence="6 7" id="KW-0472">Membrane</keyword>
<feature type="chain" id="PRO_5042287719" description="Solute carrier family 40 member" evidence="8">
    <location>
        <begin position="23"/>
        <end position="560"/>
    </location>
</feature>
<comment type="function">
    <text evidence="7">May be involved in iron transport and iron homeostasis.</text>
</comment>
<evidence type="ECO:0000313" key="10">
    <source>
        <dbReference type="Proteomes" id="UP001209570"/>
    </source>
</evidence>
<keyword evidence="7" id="KW-0406">Ion transport</keyword>
<keyword evidence="3 7" id="KW-0813">Transport</keyword>
<dbReference type="InterPro" id="IPR009716">
    <property type="entry name" value="Ferroportin-1"/>
</dbReference>
<name>A0AAD5LZC3_PYTIN</name>
<feature type="signal peptide" evidence="8">
    <location>
        <begin position="1"/>
        <end position="22"/>
    </location>
</feature>
<evidence type="ECO:0000256" key="7">
    <source>
        <dbReference type="RuleBase" id="RU365065"/>
    </source>
</evidence>
<feature type="transmembrane region" description="Helical" evidence="7">
    <location>
        <begin position="162"/>
        <end position="186"/>
    </location>
</feature>
<dbReference type="GO" id="GO:0005381">
    <property type="term" value="F:iron ion transmembrane transporter activity"/>
    <property type="evidence" value="ECO:0007669"/>
    <property type="project" value="UniProtKB-UniRule"/>
</dbReference>
<feature type="transmembrane region" description="Helical" evidence="7">
    <location>
        <begin position="494"/>
        <end position="517"/>
    </location>
</feature>
<dbReference type="PANTHER" id="PTHR11660">
    <property type="entry name" value="SOLUTE CARRIER FAMILY 40 MEMBER"/>
    <property type="match status" value="1"/>
</dbReference>
<feature type="transmembrane region" description="Helical" evidence="7">
    <location>
        <begin position="129"/>
        <end position="150"/>
    </location>
</feature>
<sequence>MELTVFVCLSIGLSSLLLSAAGSACLGGVEDLCLMKRSSNIVMTIVGYATLLPLSLCLYAAWRDHSQGDPEERVRLLEAGENRQLEKPSRIRTYLYVSHFLSAWGDRMWQFAIPILFMEVFVDTLLPSATFSLVMYTACIFTIPSVGRIIDRTNRWTIVKYSIVLENLMIIMSSAVLGLILLVTNADGLHKPEWTPKLTSLFAVTLVCGGIGQILNDAQTLAIERDWVVVLAGDDSSDLASLNTTMRRIDLSCKILGPMAFGIIMDFAGDDPTTRAMIGAATVGIWNLVSTPLEYAMSRDIYFLTPELALAVKDNNGNDDEDEDDVSLSARNGKSCDGAACPGLLASMRRYTRMWRSYFRHPVFLLSFAFCALYMTILDGGALNTAYLKWRGIPDSILGLSRGAGAVFGLVGTFVFPTIRRWIGRVERVAVVSVWLFWLSLVPVAAAFVITGESRASDYSMLGCMVFSRVWLWSTDLAETQVMQEWIEPSRRGAINSMQTATYQFFYIIIQFMGIVFHDPREFQALVWYSLAAVLSSAIGFTTWDLKYGRNRAAYCAMLK</sequence>
<evidence type="ECO:0000256" key="6">
    <source>
        <dbReference type="ARBA" id="ARBA00023136"/>
    </source>
</evidence>
<evidence type="ECO:0000313" key="9">
    <source>
        <dbReference type="EMBL" id="KAJ0397567.1"/>
    </source>
</evidence>
<reference evidence="9" key="1">
    <citation type="submission" date="2021-12" db="EMBL/GenBank/DDBJ databases">
        <title>Prjna785345.</title>
        <authorList>
            <person name="Rujirawat T."/>
            <person name="Krajaejun T."/>
        </authorList>
    </citation>
    <scope>NUCLEOTIDE SEQUENCE</scope>
    <source>
        <strain evidence="9">Pi057C3</strain>
    </source>
</reference>
<keyword evidence="4 7" id="KW-0812">Transmembrane</keyword>
<dbReference type="Gene3D" id="1.20.1250.20">
    <property type="entry name" value="MFS general substrate transporter like domains"/>
    <property type="match status" value="1"/>
</dbReference>
<feature type="transmembrane region" description="Helical" evidence="7">
    <location>
        <begin position="429"/>
        <end position="450"/>
    </location>
</feature>
<dbReference type="SUPFAM" id="SSF103473">
    <property type="entry name" value="MFS general substrate transporter"/>
    <property type="match status" value="1"/>
</dbReference>
<feature type="transmembrane region" description="Helical" evidence="7">
    <location>
        <begin position="358"/>
        <end position="377"/>
    </location>
</feature>
<dbReference type="Pfam" id="PF06963">
    <property type="entry name" value="FPN1"/>
    <property type="match status" value="1"/>
</dbReference>
<keyword evidence="10" id="KW-1185">Reference proteome</keyword>
<dbReference type="Proteomes" id="UP001209570">
    <property type="component" value="Unassembled WGS sequence"/>
</dbReference>
<evidence type="ECO:0000256" key="8">
    <source>
        <dbReference type="SAM" id="SignalP"/>
    </source>
</evidence>